<dbReference type="RefSeq" id="XP_065328405.1">
    <property type="nucleotide sequence ID" value="XM_065472333.1"/>
</dbReference>
<evidence type="ECO:0000313" key="3">
    <source>
        <dbReference type="Proteomes" id="UP001334084"/>
    </source>
</evidence>
<reference evidence="2" key="1">
    <citation type="journal article" date="2024" name="BMC Genomics">
        <title>Functional annotation of a divergent genome using sequence and structure-based similarity.</title>
        <authorList>
            <person name="Svedberg D."/>
            <person name="Winiger R.R."/>
            <person name="Berg A."/>
            <person name="Sharma H."/>
            <person name="Tellgren-Roth C."/>
            <person name="Debrunner-Vossbrinck B.A."/>
            <person name="Vossbrinck C.R."/>
            <person name="Barandun J."/>
        </authorList>
    </citation>
    <scope>NUCLEOTIDE SEQUENCE</scope>
    <source>
        <strain evidence="2">Illinois isolate</strain>
    </source>
</reference>
<evidence type="ECO:0000313" key="2">
    <source>
        <dbReference type="EMBL" id="WUR02260.1"/>
    </source>
</evidence>
<keyword evidence="3" id="KW-1185">Reference proteome</keyword>
<gene>
    <name evidence="2" type="ORF">VNE69_01199</name>
</gene>
<keyword evidence="1" id="KW-0175">Coiled coil</keyword>
<protein>
    <submittedName>
        <fullName evidence="2">Uncharacterized protein</fullName>
    </submittedName>
</protein>
<dbReference type="Proteomes" id="UP001334084">
    <property type="component" value="Chromosome 1"/>
</dbReference>
<proteinExistence type="predicted"/>
<organism evidence="2 3">
    <name type="scientific">Vairimorpha necatrix</name>
    <dbReference type="NCBI Taxonomy" id="6039"/>
    <lineage>
        <taxon>Eukaryota</taxon>
        <taxon>Fungi</taxon>
        <taxon>Fungi incertae sedis</taxon>
        <taxon>Microsporidia</taxon>
        <taxon>Nosematidae</taxon>
        <taxon>Vairimorpha</taxon>
    </lineage>
</organism>
<accession>A0AAX4J8M4</accession>
<evidence type="ECO:0000256" key="1">
    <source>
        <dbReference type="SAM" id="Coils"/>
    </source>
</evidence>
<dbReference type="GeneID" id="90540063"/>
<dbReference type="KEGG" id="vnx:VNE69_01199"/>
<feature type="coiled-coil region" evidence="1">
    <location>
        <begin position="93"/>
        <end position="120"/>
    </location>
</feature>
<dbReference type="EMBL" id="CP142726">
    <property type="protein sequence ID" value="WUR02260.1"/>
    <property type="molecule type" value="Genomic_DNA"/>
</dbReference>
<name>A0AAX4J8M4_9MICR</name>
<sequence length="283" mass="34283">MINILKFISCAHFTTNECIIRRAYGNRDIKYISVISFHENFQYRPYDELEESIRELKQHNCDDINMEQSKENFTSENNSQTLSSLINVIEKYISDCKHKMKKFENEMKRKRNLKKDKTLKKSNIVKTNEKYKCLCIKNIEKTMDNIYDLKMKQLPIIEQKIKSVNVPIEIENIIFKFLNLFDNFISIYKMKRRFLTVTSSNNYRIKIINYNVELFSIFNNIPIIKTLEKMKTELRLYAYEKFCFRYVVNEILILLETKLRKLKTRSEHAIENYEKLKQLYLYK</sequence>
<dbReference type="AlphaFoldDB" id="A0AAX4J8M4"/>